<feature type="compositionally biased region" description="Basic and acidic residues" evidence="1">
    <location>
        <begin position="64"/>
        <end position="73"/>
    </location>
</feature>
<protein>
    <submittedName>
        <fullName evidence="2">Uncharacterized protein</fullName>
    </submittedName>
</protein>
<feature type="region of interest" description="Disordered" evidence="1">
    <location>
        <begin position="1"/>
        <end position="73"/>
    </location>
</feature>
<evidence type="ECO:0000313" key="2">
    <source>
        <dbReference type="EMBL" id="SBV92922.1"/>
    </source>
</evidence>
<accession>A0A212J0D2</accession>
<feature type="compositionally biased region" description="Polar residues" evidence="1">
    <location>
        <begin position="7"/>
        <end position="25"/>
    </location>
</feature>
<dbReference type="AlphaFoldDB" id="A0A212J0D2"/>
<organism evidence="2">
    <name type="scientific">uncultured Desulfovibrio sp</name>
    <dbReference type="NCBI Taxonomy" id="167968"/>
    <lineage>
        <taxon>Bacteria</taxon>
        <taxon>Pseudomonadati</taxon>
        <taxon>Thermodesulfobacteriota</taxon>
        <taxon>Desulfovibrionia</taxon>
        <taxon>Desulfovibrionales</taxon>
        <taxon>Desulfovibrionaceae</taxon>
        <taxon>Desulfovibrio</taxon>
        <taxon>environmental samples</taxon>
    </lineage>
</organism>
<gene>
    <name evidence="2" type="ORF">KM92DES2_10333</name>
</gene>
<reference evidence="2" key="1">
    <citation type="submission" date="2016-04" db="EMBL/GenBank/DDBJ databases">
        <authorList>
            <person name="Evans L.H."/>
            <person name="Alamgir A."/>
            <person name="Owens N."/>
            <person name="Weber N.D."/>
            <person name="Virtaneva K."/>
            <person name="Barbian K."/>
            <person name="Babar A."/>
            <person name="Rosenke K."/>
        </authorList>
    </citation>
    <scope>NUCLEOTIDE SEQUENCE</scope>
    <source>
        <strain evidence="2">92-2</strain>
    </source>
</reference>
<name>A0A212J0D2_9BACT</name>
<proteinExistence type="predicted"/>
<dbReference type="EMBL" id="FLUP01000001">
    <property type="protein sequence ID" value="SBV92922.1"/>
    <property type="molecule type" value="Genomic_DNA"/>
</dbReference>
<sequence>MQEKKLNQGSLLQKSCHKGNNQPQCSAAIPVRAQSIEPGEAPQHSNAPRALASAQSPTAPRAKAHPEFRAGLA</sequence>
<evidence type="ECO:0000256" key="1">
    <source>
        <dbReference type="SAM" id="MobiDB-lite"/>
    </source>
</evidence>